<reference evidence="2" key="1">
    <citation type="submission" date="2021-03" db="EMBL/GenBank/DDBJ databases">
        <title>Acanthopleuribacteraceae sp. M133.</title>
        <authorList>
            <person name="Wang G."/>
        </authorList>
    </citation>
    <scope>NUCLEOTIDE SEQUENCE</scope>
    <source>
        <strain evidence="2">M133</strain>
    </source>
</reference>
<gene>
    <name evidence="2" type="ORF">J3U87_22300</name>
</gene>
<protein>
    <recommendedName>
        <fullName evidence="1">Tetrapyrrole methylase domain-containing protein</fullName>
    </recommendedName>
</protein>
<dbReference type="CDD" id="cd19916">
    <property type="entry name" value="OphMA_like"/>
    <property type="match status" value="1"/>
</dbReference>
<dbReference type="AlphaFoldDB" id="A0A8A4TFI9"/>
<evidence type="ECO:0000259" key="1">
    <source>
        <dbReference type="Pfam" id="PF00590"/>
    </source>
</evidence>
<organism evidence="2 3">
    <name type="scientific">Sulfidibacter corallicola</name>
    <dbReference type="NCBI Taxonomy" id="2818388"/>
    <lineage>
        <taxon>Bacteria</taxon>
        <taxon>Pseudomonadati</taxon>
        <taxon>Acidobacteriota</taxon>
        <taxon>Holophagae</taxon>
        <taxon>Acanthopleuribacterales</taxon>
        <taxon>Acanthopleuribacteraceae</taxon>
        <taxon>Sulfidibacter</taxon>
    </lineage>
</organism>
<evidence type="ECO:0000313" key="2">
    <source>
        <dbReference type="EMBL" id="QTD48320.1"/>
    </source>
</evidence>
<dbReference type="InterPro" id="IPR035996">
    <property type="entry name" value="4pyrrol_Methylase_sf"/>
</dbReference>
<name>A0A8A4TFI9_SULCO</name>
<dbReference type="Gene3D" id="3.40.1010.10">
    <property type="entry name" value="Cobalt-precorrin-4 Transmethylase, Domain 1"/>
    <property type="match status" value="1"/>
</dbReference>
<keyword evidence="3" id="KW-1185">Reference proteome</keyword>
<sequence length="266" mass="29514">MHRGSLTVVGTGIQLGSHLSAAARAWITKSEVVFYHVADVLTAEWLVTLNKEARPLPVNREAKRRSEVHAGMVPPIMTELHAGKRVCVVFYGHPGVFTDPTFRLLGAAEKAGFKTRLMPAISADACLYADLRVDPAKHGSQSFEATDFLLRDRRFDPWAHLILWQVAMIGNLGFFDPGKTRRGLDELVTRLLRDYPEDHEVVVYVAAIYPTRRPMILRVPLRRLVDAEMPEAATLYVPPCGTAPMNTSMAQRLGIELPPDNAASPP</sequence>
<feature type="domain" description="Tetrapyrrole methylase" evidence="1">
    <location>
        <begin position="6"/>
        <end position="212"/>
    </location>
</feature>
<dbReference type="RefSeq" id="WP_237377975.1">
    <property type="nucleotide sequence ID" value="NZ_CP071793.1"/>
</dbReference>
<dbReference type="KEGG" id="scor:J3U87_22300"/>
<dbReference type="SUPFAM" id="SSF53790">
    <property type="entry name" value="Tetrapyrrole methylase"/>
    <property type="match status" value="1"/>
</dbReference>
<dbReference type="Proteomes" id="UP000663929">
    <property type="component" value="Chromosome"/>
</dbReference>
<dbReference type="EMBL" id="CP071793">
    <property type="protein sequence ID" value="QTD48320.1"/>
    <property type="molecule type" value="Genomic_DNA"/>
</dbReference>
<accession>A0A8A4TFI9</accession>
<evidence type="ECO:0000313" key="3">
    <source>
        <dbReference type="Proteomes" id="UP000663929"/>
    </source>
</evidence>
<dbReference type="Pfam" id="PF00590">
    <property type="entry name" value="TP_methylase"/>
    <property type="match status" value="1"/>
</dbReference>
<proteinExistence type="predicted"/>
<dbReference type="InterPro" id="IPR000878">
    <property type="entry name" value="4pyrrol_Mease"/>
</dbReference>
<dbReference type="GO" id="GO:0008168">
    <property type="term" value="F:methyltransferase activity"/>
    <property type="evidence" value="ECO:0007669"/>
    <property type="project" value="InterPro"/>
</dbReference>
<dbReference type="InterPro" id="IPR014777">
    <property type="entry name" value="4pyrrole_Mease_sub1"/>
</dbReference>